<sequence>MSDPGNINNTQSDLDRASSMSSKQNDNSQAAAQPPDQSSSTQEASHAPPQPQQVPKSGDDEELSESPGDASMQDSVHSCSQFVPFFQIKKLLTSWISQGDKPKTERQLRLDNEKAERAIAPKAKKKKKKKKKKRNHANCW</sequence>
<evidence type="ECO:0000313" key="3">
    <source>
        <dbReference type="Proteomes" id="UP000037035"/>
    </source>
</evidence>
<keyword evidence="3" id="KW-1185">Reference proteome</keyword>
<dbReference type="STRING" id="27349.A0A0L6VFZ4"/>
<accession>A0A0L6VFZ4</accession>
<feature type="compositionally biased region" description="Polar residues" evidence="1">
    <location>
        <begin position="1"/>
        <end position="44"/>
    </location>
</feature>
<dbReference type="VEuPathDB" id="FungiDB:VP01_1726g4"/>
<organism evidence="2 3">
    <name type="scientific">Puccinia sorghi</name>
    <dbReference type="NCBI Taxonomy" id="27349"/>
    <lineage>
        <taxon>Eukaryota</taxon>
        <taxon>Fungi</taxon>
        <taxon>Dikarya</taxon>
        <taxon>Basidiomycota</taxon>
        <taxon>Pucciniomycotina</taxon>
        <taxon>Pucciniomycetes</taxon>
        <taxon>Pucciniales</taxon>
        <taxon>Pucciniaceae</taxon>
        <taxon>Puccinia</taxon>
    </lineage>
</organism>
<gene>
    <name evidence="2" type="ORF">VP01_1726g4</name>
</gene>
<dbReference type="EMBL" id="LAVV01006533">
    <property type="protein sequence ID" value="KNZ59467.1"/>
    <property type="molecule type" value="Genomic_DNA"/>
</dbReference>
<comment type="caution">
    <text evidence="2">The sequence shown here is derived from an EMBL/GenBank/DDBJ whole genome shotgun (WGS) entry which is preliminary data.</text>
</comment>
<proteinExistence type="predicted"/>
<feature type="compositionally biased region" description="Basic residues" evidence="1">
    <location>
        <begin position="122"/>
        <end position="140"/>
    </location>
</feature>
<evidence type="ECO:0000256" key="1">
    <source>
        <dbReference type="SAM" id="MobiDB-lite"/>
    </source>
</evidence>
<evidence type="ECO:0000313" key="2">
    <source>
        <dbReference type="EMBL" id="KNZ59467.1"/>
    </source>
</evidence>
<dbReference type="Proteomes" id="UP000037035">
    <property type="component" value="Unassembled WGS sequence"/>
</dbReference>
<protein>
    <submittedName>
        <fullName evidence="2">Adenosinetriphosphatase</fullName>
    </submittedName>
</protein>
<feature type="region of interest" description="Disordered" evidence="1">
    <location>
        <begin position="1"/>
        <end position="76"/>
    </location>
</feature>
<reference evidence="2 3" key="1">
    <citation type="submission" date="2015-08" db="EMBL/GenBank/DDBJ databases">
        <title>Next Generation Sequencing and Analysis of the Genome of Puccinia sorghi L Schw, the Causal Agent of Maize Common Rust.</title>
        <authorList>
            <person name="Rochi L."/>
            <person name="Burguener G."/>
            <person name="Darino M."/>
            <person name="Turjanski A."/>
            <person name="Kreff E."/>
            <person name="Dieguez M.J."/>
            <person name="Sacco F."/>
        </authorList>
    </citation>
    <scope>NUCLEOTIDE SEQUENCE [LARGE SCALE GENOMIC DNA]</scope>
    <source>
        <strain evidence="2 3">RO10H11247</strain>
    </source>
</reference>
<dbReference type="AlphaFoldDB" id="A0A0L6VFZ4"/>
<feature type="region of interest" description="Disordered" evidence="1">
    <location>
        <begin position="96"/>
        <end position="140"/>
    </location>
</feature>
<name>A0A0L6VFZ4_9BASI</name>
<feature type="compositionally biased region" description="Basic and acidic residues" evidence="1">
    <location>
        <begin position="100"/>
        <end position="119"/>
    </location>
</feature>